<comment type="caution">
    <text evidence="1">The sequence shown here is derived from an EMBL/GenBank/DDBJ whole genome shotgun (WGS) entry which is preliminary data.</text>
</comment>
<protein>
    <submittedName>
        <fullName evidence="1">Uncharacterized protein</fullName>
    </submittedName>
</protein>
<accession>A0A4Q5HJG4</accession>
<reference evidence="3 4" key="1">
    <citation type="journal article" date="2019" name="Nat. Med.">
        <title>A library of human gut bacterial isolates paired with longitudinal multiomics data enables mechanistic microbiome research.</title>
        <authorList>
            <person name="Poyet M."/>
            <person name="Groussin M."/>
            <person name="Gibbons S.M."/>
            <person name="Avila-Pacheco J."/>
            <person name="Jiang X."/>
            <person name="Kearney S.M."/>
            <person name="Perrotta A.R."/>
            <person name="Berdy B."/>
            <person name="Zhao S."/>
            <person name="Lieberman T.D."/>
            <person name="Swanson P.K."/>
            <person name="Smith M."/>
            <person name="Roesemann S."/>
            <person name="Alexander J.E."/>
            <person name="Rich S.A."/>
            <person name="Livny J."/>
            <person name="Vlamakis H."/>
            <person name="Clish C."/>
            <person name="Bullock K."/>
            <person name="Deik A."/>
            <person name="Scott J."/>
            <person name="Pierce K.A."/>
            <person name="Xavier R.J."/>
            <person name="Alm E.J."/>
        </authorList>
    </citation>
    <scope>NUCLEOTIDE SEQUENCE [LARGE SCALE GENOMIC DNA]</scope>
    <source>
        <strain evidence="1 4">BIOML-A1</strain>
        <strain evidence="2 3">BIOML-A4</strain>
    </source>
</reference>
<dbReference type="EMBL" id="VVYY01000049">
    <property type="protein sequence ID" value="KAA5391198.1"/>
    <property type="molecule type" value="Genomic_DNA"/>
</dbReference>
<dbReference type="Proteomes" id="UP000441162">
    <property type="component" value="Unassembled WGS sequence"/>
</dbReference>
<dbReference type="GO" id="GO:0016788">
    <property type="term" value="F:hydrolase activity, acting on ester bonds"/>
    <property type="evidence" value="ECO:0007669"/>
    <property type="project" value="UniProtKB-ARBA"/>
</dbReference>
<proteinExistence type="predicted"/>
<dbReference type="InterPro" id="IPR036514">
    <property type="entry name" value="SGNH_hydro_sf"/>
</dbReference>
<dbReference type="Proteomes" id="UP000481616">
    <property type="component" value="Unassembled WGS sequence"/>
</dbReference>
<dbReference type="Gene3D" id="3.40.50.1110">
    <property type="entry name" value="SGNH hydrolase"/>
    <property type="match status" value="1"/>
</dbReference>
<dbReference type="RefSeq" id="WP_130054658.1">
    <property type="nucleotide sequence ID" value="NZ_RCXK01000053.1"/>
</dbReference>
<dbReference type="Gene3D" id="1.20.5.320">
    <property type="entry name" value="6-Phosphogluconate Dehydrogenase, domain 3"/>
    <property type="match status" value="1"/>
</dbReference>
<organism evidence="1 4">
    <name type="scientific">Phocaeicola dorei</name>
    <dbReference type="NCBI Taxonomy" id="357276"/>
    <lineage>
        <taxon>Bacteria</taxon>
        <taxon>Pseudomonadati</taxon>
        <taxon>Bacteroidota</taxon>
        <taxon>Bacteroidia</taxon>
        <taxon>Bacteroidales</taxon>
        <taxon>Bacteroidaceae</taxon>
        <taxon>Phocaeicola</taxon>
    </lineage>
</organism>
<name>A0A4Q5HJG4_9BACT</name>
<gene>
    <name evidence="2" type="ORF">F2Y51_23820</name>
    <name evidence="1" type="ORF">F2Y58_24005</name>
</gene>
<dbReference type="EMBL" id="VVZA01000052">
    <property type="protein sequence ID" value="KAA5400979.1"/>
    <property type="molecule type" value="Genomic_DNA"/>
</dbReference>
<evidence type="ECO:0000313" key="4">
    <source>
        <dbReference type="Proteomes" id="UP000481616"/>
    </source>
</evidence>
<dbReference type="SUPFAM" id="SSF52266">
    <property type="entry name" value="SGNH hydrolase"/>
    <property type="match status" value="1"/>
</dbReference>
<dbReference type="AlphaFoldDB" id="A0A4Q5HJG4"/>
<evidence type="ECO:0000313" key="1">
    <source>
        <dbReference type="EMBL" id="KAA5391198.1"/>
    </source>
</evidence>
<evidence type="ECO:0000313" key="3">
    <source>
        <dbReference type="Proteomes" id="UP000441162"/>
    </source>
</evidence>
<evidence type="ECO:0000313" key="2">
    <source>
        <dbReference type="EMBL" id="KAA5400979.1"/>
    </source>
</evidence>
<sequence length="805" mass="89614">MAKMHKLTKGGQTIFPATIYDAVVNPKTRKSLAMELAELAPNDSLSNYVMKLVDNSTTLYDKIVIRDNVKIIAGTKEYVNDSDYLCIEVSREDSPAFILFKDILKNTGNTPTALAYIDDDTGGFSYNTEFGTYSFTLNTKLVYTKVSMCFAKNGGKIFLENLVNYWNKEYDIPVNVLSDYKVRGNSMLDMENALLNVRFIKGATGYMQNSDGWAIYPIFKVKNTDKIWANQYYSVTFFILDYKGAIITTGSFKTQTGMGLPASYFQIADYVDIADMEEVNMIITSNVSSLVVTNDSPSNSAEYWIKNPDLLKEINAVEEAPVDDRIYGRKNAQWEKMGESLSLAETKTYNLFNGNLTNAYLDASTGAVVSNPSYRITDFIDCPSEGVISVQGVTSGHIYCYTDDGTYIPKRELNTQGGSSPYLMFAARKGTSKIRFEFHINNKTGDLMVKLGGGGDRTPYISHVKQTVPTDYLYLYRIVRNWDIRTWWTGKITDTLGDSISQNPGYQFFIDRMLGTMSQWHGIGGTRISGSNGNAFWQDIRINALAEDAVLINVAGGTNDRGGYTLGDISISNHDTNTLCGAINVLLSKLYYRYMKVKGYYNEVDYTGINQVLVARNINILFVLPPHVCETSTAVNNISTDMIKVLNLWGIKYVESKLQTGINDMNKTWFYSHYTDNTIIDPTHGGIPYYERIAREIIARMMEMTPVADIEAMAASTRTYTVTMQQGNGYQLEAYNNSVSPVSEGGEFSVKLTIQEGYDGSSASVKANGDSVARDSTLSAPGLDIYTVKNIMENVTISVEGIAST</sequence>